<evidence type="ECO:0000256" key="5">
    <source>
        <dbReference type="PROSITE-ProRule" id="PRU00205"/>
    </source>
</evidence>
<proteinExistence type="predicted"/>
<dbReference type="VEuPathDB" id="FungiDB:G647_06656"/>
<dbReference type="SMART" id="SM00724">
    <property type="entry name" value="TLC"/>
    <property type="match status" value="1"/>
</dbReference>
<dbReference type="PANTHER" id="PTHR13439:SF0">
    <property type="entry name" value="TOPOISOMERASE I DAMAGE AFFECTED PROTEIN 4"/>
    <property type="match status" value="1"/>
</dbReference>
<dbReference type="InterPro" id="IPR050846">
    <property type="entry name" value="TLCD"/>
</dbReference>
<feature type="domain" description="TLC" evidence="7">
    <location>
        <begin position="67"/>
        <end position="280"/>
    </location>
</feature>
<comment type="subcellular location">
    <subcellularLocation>
        <location evidence="1">Membrane</location>
        <topology evidence="1">Multi-pass membrane protein</topology>
    </subcellularLocation>
</comment>
<dbReference type="InterPro" id="IPR006634">
    <property type="entry name" value="TLC-dom"/>
</dbReference>
<evidence type="ECO:0000256" key="3">
    <source>
        <dbReference type="ARBA" id="ARBA00022989"/>
    </source>
</evidence>
<feature type="transmembrane region" description="Helical" evidence="6">
    <location>
        <begin position="108"/>
        <end position="128"/>
    </location>
</feature>
<feature type="transmembrane region" description="Helical" evidence="6">
    <location>
        <begin position="201"/>
        <end position="225"/>
    </location>
</feature>
<sequence length="287" mass="33086">MDHSRTLQTQIYGPVATLCDALNLPLLPTYLPGIVVTFSAYHLIYTSVGPWLSTVLFPKSYPALRGRQKLHWDENAVSFVQAIVLCVAAGQVVLFDRERQRMTWQERVWAYTEPTAVVLTIGNGYFYWHLMMMVRYRRVFGWAMVAHALAVSFLMTNGYRPAFMTYSPASFLYEFSTIFLDIQSVLRALQMEGTTLQIVNGVAFFVSFFLSRILFGNYLQAWFYLDIWRAYVVDEADIPVGHDRVPTWLLAGHALSSVVLQVLNHMWFYKIGRTVYRKLFAEKVAKT</sequence>
<dbReference type="GO" id="GO:0005783">
    <property type="term" value="C:endoplasmic reticulum"/>
    <property type="evidence" value="ECO:0007669"/>
    <property type="project" value="TreeGrafter"/>
</dbReference>
<protein>
    <recommendedName>
        <fullName evidence="7">TLC domain-containing protein</fullName>
    </recommendedName>
</protein>
<dbReference type="GO" id="GO:0055088">
    <property type="term" value="P:lipid homeostasis"/>
    <property type="evidence" value="ECO:0007669"/>
    <property type="project" value="TreeGrafter"/>
</dbReference>
<feature type="transmembrane region" description="Helical" evidence="6">
    <location>
        <begin position="30"/>
        <end position="57"/>
    </location>
</feature>
<dbReference type="GeneID" id="19985149"/>
<dbReference type="RefSeq" id="XP_008729197.1">
    <property type="nucleotide sequence ID" value="XM_008730975.1"/>
</dbReference>
<evidence type="ECO:0000256" key="6">
    <source>
        <dbReference type="SAM" id="Phobius"/>
    </source>
</evidence>
<keyword evidence="3 6" id="KW-1133">Transmembrane helix</keyword>
<evidence type="ECO:0000256" key="1">
    <source>
        <dbReference type="ARBA" id="ARBA00004141"/>
    </source>
</evidence>
<dbReference type="Pfam" id="PF03798">
    <property type="entry name" value="TRAM_LAG1_CLN8"/>
    <property type="match status" value="1"/>
</dbReference>
<evidence type="ECO:0000313" key="9">
    <source>
        <dbReference type="Proteomes" id="UP000030678"/>
    </source>
</evidence>
<keyword evidence="2 5" id="KW-0812">Transmembrane</keyword>
<feature type="transmembrane region" description="Helical" evidence="6">
    <location>
        <begin position="77"/>
        <end position="96"/>
    </location>
</feature>
<dbReference type="OrthoDB" id="10266980at2759"/>
<feature type="transmembrane region" description="Helical" evidence="6">
    <location>
        <begin position="245"/>
        <end position="269"/>
    </location>
</feature>
<reference evidence="8 9" key="1">
    <citation type="submission" date="2013-03" db="EMBL/GenBank/DDBJ databases">
        <title>The Genome Sequence of Cladophialophora carrionii CBS 160.54.</title>
        <authorList>
            <consortium name="The Broad Institute Genomics Platform"/>
            <person name="Cuomo C."/>
            <person name="de Hoog S."/>
            <person name="Gorbushina A."/>
            <person name="Walker B."/>
            <person name="Young S.K."/>
            <person name="Zeng Q."/>
            <person name="Gargeya S."/>
            <person name="Fitzgerald M."/>
            <person name="Haas B."/>
            <person name="Abouelleil A."/>
            <person name="Allen A.W."/>
            <person name="Alvarado L."/>
            <person name="Arachchi H.M."/>
            <person name="Berlin A.M."/>
            <person name="Chapman S.B."/>
            <person name="Gainer-Dewar J."/>
            <person name="Goldberg J."/>
            <person name="Griggs A."/>
            <person name="Gujja S."/>
            <person name="Hansen M."/>
            <person name="Howarth C."/>
            <person name="Imamovic A."/>
            <person name="Ireland A."/>
            <person name="Larimer J."/>
            <person name="McCowan C."/>
            <person name="Murphy C."/>
            <person name="Pearson M."/>
            <person name="Poon T.W."/>
            <person name="Priest M."/>
            <person name="Roberts A."/>
            <person name="Saif S."/>
            <person name="Shea T."/>
            <person name="Sisk P."/>
            <person name="Sykes S."/>
            <person name="Wortman J."/>
            <person name="Nusbaum C."/>
            <person name="Birren B."/>
        </authorList>
    </citation>
    <scope>NUCLEOTIDE SEQUENCE [LARGE SCALE GENOMIC DNA]</scope>
    <source>
        <strain evidence="8 9">CBS 160.54</strain>
    </source>
</reference>
<dbReference type="PROSITE" id="PS50922">
    <property type="entry name" value="TLC"/>
    <property type="match status" value="1"/>
</dbReference>
<feature type="transmembrane region" description="Helical" evidence="6">
    <location>
        <begin position="140"/>
        <end position="159"/>
    </location>
</feature>
<dbReference type="HOGENOM" id="CLU_034597_0_1_1"/>
<organism evidence="8 9">
    <name type="scientific">Cladophialophora carrionii CBS 160.54</name>
    <dbReference type="NCBI Taxonomy" id="1279043"/>
    <lineage>
        <taxon>Eukaryota</taxon>
        <taxon>Fungi</taxon>
        <taxon>Dikarya</taxon>
        <taxon>Ascomycota</taxon>
        <taxon>Pezizomycotina</taxon>
        <taxon>Eurotiomycetes</taxon>
        <taxon>Chaetothyriomycetidae</taxon>
        <taxon>Chaetothyriales</taxon>
        <taxon>Herpotrichiellaceae</taxon>
        <taxon>Cladophialophora</taxon>
    </lineage>
</organism>
<accession>V9D6T0</accession>
<evidence type="ECO:0000259" key="7">
    <source>
        <dbReference type="PROSITE" id="PS50922"/>
    </source>
</evidence>
<dbReference type="AlphaFoldDB" id="V9D6T0"/>
<dbReference type="PANTHER" id="PTHR13439">
    <property type="entry name" value="CT120 PROTEIN"/>
    <property type="match status" value="1"/>
</dbReference>
<dbReference type="GO" id="GO:0016020">
    <property type="term" value="C:membrane"/>
    <property type="evidence" value="ECO:0007669"/>
    <property type="project" value="UniProtKB-SubCell"/>
</dbReference>
<evidence type="ECO:0000256" key="2">
    <source>
        <dbReference type="ARBA" id="ARBA00022692"/>
    </source>
</evidence>
<gene>
    <name evidence="8" type="ORF">G647_06656</name>
</gene>
<name>V9D6T0_9EURO</name>
<dbReference type="EMBL" id="KB822706">
    <property type="protein sequence ID" value="ETI22580.1"/>
    <property type="molecule type" value="Genomic_DNA"/>
</dbReference>
<keyword evidence="4 5" id="KW-0472">Membrane</keyword>
<evidence type="ECO:0000256" key="4">
    <source>
        <dbReference type="ARBA" id="ARBA00023136"/>
    </source>
</evidence>
<dbReference type="Proteomes" id="UP000030678">
    <property type="component" value="Unassembled WGS sequence"/>
</dbReference>
<evidence type="ECO:0000313" key="8">
    <source>
        <dbReference type="EMBL" id="ETI22580.1"/>
    </source>
</evidence>